<feature type="coiled-coil region" evidence="5">
    <location>
        <begin position="64"/>
        <end position="98"/>
    </location>
</feature>
<evidence type="ECO:0000256" key="3">
    <source>
        <dbReference type="ARBA" id="ARBA00022960"/>
    </source>
</evidence>
<keyword evidence="5" id="KW-0175">Coiled coil</keyword>
<protein>
    <recommendedName>
        <fullName evidence="2">Cell shape-determining protein MreC</fullName>
    </recommendedName>
    <alternativeName>
        <fullName evidence="4">Cell shape protein MreC</fullName>
    </alternativeName>
</protein>
<dbReference type="OrthoDB" id="25667at2"/>
<gene>
    <name evidence="7" type="primary">mreC</name>
    <name evidence="7" type="ORF">Mterra_03173</name>
</gene>
<accession>A0A399E9L6</accession>
<dbReference type="InterPro" id="IPR007221">
    <property type="entry name" value="MreC"/>
</dbReference>
<evidence type="ECO:0000256" key="4">
    <source>
        <dbReference type="ARBA" id="ARBA00032089"/>
    </source>
</evidence>
<dbReference type="GO" id="GO:0005886">
    <property type="term" value="C:plasma membrane"/>
    <property type="evidence" value="ECO:0007669"/>
    <property type="project" value="TreeGrafter"/>
</dbReference>
<reference evidence="7 8" key="1">
    <citation type="submission" date="2018-08" db="EMBL/GenBank/DDBJ databases">
        <title>Meiothermus terrae DSM 26712 genome sequencing project.</title>
        <authorList>
            <person name="Da Costa M.S."/>
            <person name="Albuquerque L."/>
            <person name="Raposo P."/>
            <person name="Froufe H.J.C."/>
            <person name="Barroso C.S."/>
            <person name="Egas C."/>
        </authorList>
    </citation>
    <scope>NUCLEOTIDE SEQUENCE [LARGE SCALE GENOMIC DNA]</scope>
    <source>
        <strain evidence="7 8">DSM 26712</strain>
    </source>
</reference>
<dbReference type="GO" id="GO:0008360">
    <property type="term" value="P:regulation of cell shape"/>
    <property type="evidence" value="ECO:0007669"/>
    <property type="project" value="UniProtKB-KW"/>
</dbReference>
<dbReference type="InterPro" id="IPR042177">
    <property type="entry name" value="Cell/Rod_1"/>
</dbReference>
<feature type="domain" description="Rod shape-determining protein MreC beta-barrel core" evidence="6">
    <location>
        <begin position="115"/>
        <end position="261"/>
    </location>
</feature>
<dbReference type="AlphaFoldDB" id="A0A399E9L6"/>
<evidence type="ECO:0000256" key="5">
    <source>
        <dbReference type="SAM" id="Coils"/>
    </source>
</evidence>
<dbReference type="Proteomes" id="UP000265715">
    <property type="component" value="Unassembled WGS sequence"/>
</dbReference>
<dbReference type="EMBL" id="QXDL01000175">
    <property type="protein sequence ID" value="RIH81424.1"/>
    <property type="molecule type" value="Genomic_DNA"/>
</dbReference>
<comment type="caution">
    <text evidence="7">The sequence shown here is derived from an EMBL/GenBank/DDBJ whole genome shotgun (WGS) entry which is preliminary data.</text>
</comment>
<dbReference type="PIRSF" id="PIRSF038471">
    <property type="entry name" value="MreC"/>
    <property type="match status" value="1"/>
</dbReference>
<keyword evidence="3" id="KW-0133">Cell shape</keyword>
<keyword evidence="8" id="KW-1185">Reference proteome</keyword>
<evidence type="ECO:0000256" key="2">
    <source>
        <dbReference type="ARBA" id="ARBA00013855"/>
    </source>
</evidence>
<evidence type="ECO:0000256" key="1">
    <source>
        <dbReference type="ARBA" id="ARBA00009369"/>
    </source>
</evidence>
<proteinExistence type="inferred from homology"/>
<dbReference type="InterPro" id="IPR042175">
    <property type="entry name" value="Cell/Rod_MreC_2"/>
</dbReference>
<dbReference type="Gene3D" id="2.40.10.350">
    <property type="entry name" value="Rod shape-determining protein MreC, domain 2"/>
    <property type="match status" value="1"/>
</dbReference>
<dbReference type="RefSeq" id="WP_119316111.1">
    <property type="nucleotide sequence ID" value="NZ_QXDL01000175.1"/>
</dbReference>
<evidence type="ECO:0000313" key="8">
    <source>
        <dbReference type="Proteomes" id="UP000265715"/>
    </source>
</evidence>
<dbReference type="Gene3D" id="2.40.10.340">
    <property type="entry name" value="Rod shape-determining protein MreC, domain 1"/>
    <property type="match status" value="1"/>
</dbReference>
<comment type="similarity">
    <text evidence="1">Belongs to the MreC family.</text>
</comment>
<dbReference type="PANTHER" id="PTHR34138:SF1">
    <property type="entry name" value="CELL SHAPE-DETERMINING PROTEIN MREC"/>
    <property type="match status" value="1"/>
</dbReference>
<sequence>MNEVILRRLLFAGLLGLALLLSSLTRQFAPALPAEFSARSAPLFGLSYRLGSNLHAALAALYDRRDLRAENRAMRQELATLRMENAQLREENRRLGAALQVRDQKALGAKAIAPVIDEDPSGLYRRLVIGLGEKDGLKVGDPVVATGSAGLVGSVVAVTEREAVVRTLVDPESRVAILLPGKRGRGIAFGQPPNLLKVELSPDAQVKVGDRVESGAFRGLYPRLPVGEVVEVLPVKPGALKRVVMVRPMVQFSLLEEVMVLRSL</sequence>
<evidence type="ECO:0000313" key="7">
    <source>
        <dbReference type="EMBL" id="RIH81424.1"/>
    </source>
</evidence>
<evidence type="ECO:0000259" key="6">
    <source>
        <dbReference type="Pfam" id="PF04085"/>
    </source>
</evidence>
<dbReference type="Pfam" id="PF04085">
    <property type="entry name" value="MreC"/>
    <property type="match status" value="1"/>
</dbReference>
<dbReference type="InterPro" id="IPR055342">
    <property type="entry name" value="MreC_beta-barrel_core"/>
</dbReference>
<dbReference type="PANTHER" id="PTHR34138">
    <property type="entry name" value="CELL SHAPE-DETERMINING PROTEIN MREC"/>
    <property type="match status" value="1"/>
</dbReference>
<organism evidence="7 8">
    <name type="scientific">Calidithermus terrae</name>
    <dbReference type="NCBI Taxonomy" id="1408545"/>
    <lineage>
        <taxon>Bacteria</taxon>
        <taxon>Thermotogati</taxon>
        <taxon>Deinococcota</taxon>
        <taxon>Deinococci</taxon>
        <taxon>Thermales</taxon>
        <taxon>Thermaceae</taxon>
        <taxon>Calidithermus</taxon>
    </lineage>
</organism>
<name>A0A399E9L6_9DEIN</name>